<keyword evidence="3" id="KW-1185">Reference proteome</keyword>
<name>A0A1I4ZV44_9RHOB</name>
<dbReference type="EMBL" id="FOVP01000004">
    <property type="protein sequence ID" value="SFN54091.1"/>
    <property type="molecule type" value="Genomic_DNA"/>
</dbReference>
<organism evidence="2 3">
    <name type="scientific">Roseovarius lutimaris</name>
    <dbReference type="NCBI Taxonomy" id="1005928"/>
    <lineage>
        <taxon>Bacteria</taxon>
        <taxon>Pseudomonadati</taxon>
        <taxon>Pseudomonadota</taxon>
        <taxon>Alphaproteobacteria</taxon>
        <taxon>Rhodobacterales</taxon>
        <taxon>Roseobacteraceae</taxon>
        <taxon>Roseovarius</taxon>
    </lineage>
</organism>
<protein>
    <recommendedName>
        <fullName evidence="4">LysM domain-containing protein</fullName>
    </recommendedName>
</protein>
<evidence type="ECO:0008006" key="4">
    <source>
        <dbReference type="Google" id="ProtNLM"/>
    </source>
</evidence>
<dbReference type="STRING" id="1005928.SAMN04487859_104140"/>
<evidence type="ECO:0000256" key="1">
    <source>
        <dbReference type="SAM" id="MobiDB-lite"/>
    </source>
</evidence>
<feature type="region of interest" description="Disordered" evidence="1">
    <location>
        <begin position="2834"/>
        <end position="2863"/>
    </location>
</feature>
<evidence type="ECO:0000313" key="3">
    <source>
        <dbReference type="Proteomes" id="UP000198599"/>
    </source>
</evidence>
<proteinExistence type="predicted"/>
<accession>A0A1I4ZV44</accession>
<dbReference type="RefSeq" id="WP_092835369.1">
    <property type="nucleotide sequence ID" value="NZ_FOVP01000004.1"/>
</dbReference>
<dbReference type="OrthoDB" id="8248741at2"/>
<feature type="region of interest" description="Disordered" evidence="1">
    <location>
        <begin position="1232"/>
        <end position="1251"/>
    </location>
</feature>
<dbReference type="Proteomes" id="UP000198599">
    <property type="component" value="Unassembled WGS sequence"/>
</dbReference>
<sequence>MANGFNDLIAMLSNVATTKGDQALVLRLKKVRNYLLGLPGIRIFVANSNNFGHQASSVAILNRLIALGVEDGLELVVYASDGNFAALDAKLKLLIPNFPGSSNTEFKLNGVTVKAVRLIGTLATQGEFAITGGYDDTYHGGDTKFPELNVLNYVQLQPYGWIKGRNLFQTRKSGATKTYLFDKVAASSRIGDRAFYRPVPAITDWTAYHNAYAGDPAIDEAIAVARVIVDNTNAGAINQLPVYGIATLGMPAKNLYNIAAGMLSAMYGRPDGIAKRPSVLTNIQKVSADQWQSLADLISGAKGPKRGTDFDTWRRDSRVEQRFKLIGSPDSPATEKMITAAIAASRNSYDILIVYVGPLPTMVFDLLYATATMPPVLEGQSSLELMLNLGKPYLKMSRYDAATSFGYPARGKEAFKASAIAYDGIVSSYPASWNDTAVARERSVLQYPPVVLPPLFNAYWQQPQDRPQRDLESYFTKLGTHFHDEVNDKLLRALDIVVNRVGVSMPKMLRAMDAEPEPKDLLTPLYANLEQQWKQNKGEINLLTAIAPGFITDVLSAVVGKQFTIQANEPKQETDKVTVTGTTAVFETLFGAGETRVEFVFTQNSNPQGEATLALVFDANFDNVSWNLPGAAWLGMGQPHLGFSIDPYGDLPVQGRMGATISAGAVLDVGIVLPSEPDTFNFRAEFEDPYPGIDTLFQWIGGINIAAILPAQLQTTRIVAKSLAMDYNYTDNSIGFISFLLGTPEDFSWTLVPAVDVTSLNILTTVTSPGDLKVRETTVDIDGKFLIETSEATIQAHLPKLRVNGGLVDGTEPLKVADIVGTYLGQSFQEALPGFISTVAITGMNFSVDQATSTYAFAMDATTDWPIEIDGTTAFTVTGLGLSVDATSTDIDPATSKNGGTGIVVANAAPASAASKKTEITGKFTGTTIILPDSAKVGVSVTAQYLGSDKGWTFDGHTTTVIKLGALLSEELGFDAGAQADYNIDLLSLKITTLTNSWVFKGEFTNWKIDFLDLTIDKASVEAGYNGTKKAVENGGAADLAHLPPRAAATPEMLRASAAQTAPAVVGDDKGYFSAIAVEMTWLGMRINPWIKFASEKKPTWGAVLPDFHLSAEAVYDETKKEWTGKFKFTENTTLGNLIETMVSWITGSKFGLEAPWSVLNDISLSNLELDYNFTTGKVVFKVNIGPINLGICTIDSIDVNYASGQADPKDNGVHITLSGSFPWNVGAEANGDTSSLGPWDASEPGAAPAPPGGGNKYFDLRLLALGQHVTVDGLTSKKNVAEVIESLENLVIPQPPDVPIGDGVNQPIFAPDSSWFIAFDFGVLKVEKGKEKGAEAKLPTKAGDDDPETYFISLAIVFNDPSLYALRISLDGPMAKIFAGLDFQIMYQQVSKNVGKYSAQIVLPDIMRKIQIGVASITLPTFAIEVYTNGDFQVDIGFPWQEDFSRSFSIEIQAGPLPLMGSAGFYFGKLSSATTDKVPITHKGWFNPVIVFGFGAQIGLGKSIEMGILKAGFSLTVFGIIEGVIARWLPYTTDTVEGAPNQLQDGYYFSLTGTLGVQGRLYGSINFAIISADLNVRIAIWIKATFASYEPIPILVQALVDVSLAVKINLGLFKITIHLGFKATVKASFILDNPMKGPAPWADESLTASAAVMALSAPARLNARGLKKIAGSAPDMPMAMGATGEVYAPDWTRLTKGETLHLSGYVAPVLTVVGDADGDPASQPAAYAVNFFLKAQKPIQADSGALGAMASGNDAPAAEVVAPDLVARTAHARARALTANSAADALFEDLAIRTLQWIIAAGRPADISPSELNNLPVNDTYLTSIFNYLSDETRPIPIPASAIDTFLGLQTEIDFRLEQDSNAEPATAVFFPAVPSVHLNVPAFAGGAEYDYEFGKVNSSTSGYIEQLRLYFDALKVQVDAQSNLTANAAVAPVPGGPSIAEFVYGDYFTMIGRLTVQALRDGLSNFKLPLEDVSGLSVKGIVDYVNRQMQIDPEDKDRDAKLYTLGELMTANKKQPLNSAATLPITIAGMSWQAAGGQSFEDIAKLPVFDGAIVAGDLAEHNKLDARIIASGIKISGNGNDYTTQGADSLKSIADALKYATVEDLLTDVPALLANPKLLADQSILDIPAFGHKIAPSDTLESVAERYALEIGALETSANGAIVDLFLDTEHEPSLNVPHLAQYNLGDLIDEMVRTLGLQNAAGMVSRYYLHGLRLKTRFASGDILTPGDKVPLKKDADSYPDDLGLFALTGQTVPLPNIPDPAASPEGPYYALTLTSPDSWLKFNSTTTLTYTLNGEFQNSRYLQYKAVREASATYLSMGSSPITPLPVAEAKPARFPLANEIVWQTAVTIDLPMQTTQPATPRPRLWSLPNSLINLPNSQGMLPTFAPVIARTNEARGTTQDDPVNNYGFGSLISFTVKRIDGDAASATRRSYEIIGAPEAEVTLLERILDQLTDQTGGFDQVNLFYRPSATGSEAKGWQSDNPADALMGITQTNLSTDTHPEGSLSASDAVGTDRFGNLIGTPNRFLRLLWEASITRSGGFYLNYTTGIADDDLKGLPDHAFNDQGEAELAIFVVYQLRAETGVLFANFMNVAVTNEAFDLSDAALVAEAVPVTPPSSRLFEPGVDTLKSYADSYYMGVGVLADLNTTQTLADQTPVVIEGGMYQVPKVPPVTPDKANPGGDLGLIAQHFGTDIAAIQQVNPAGIGLPTTLAPLTSIKLPRITVTIGATDAGGTLADLSTYFGVPLAELAAANADVSLFTAVALNVRVGPLSLAPDIQQGVAGISLVRPEPVVVDTPTPDKAWGEAYLRQTFGLLGYRLADNPGNSFFHESDWGLPAGPVDPDPEAGGDKVQAANSSSPDGNWHFSLSVPYAQIVAGGDPNASPYLGVGELLQFDMAWLDLFGNRIQSEFRNPTPPASAPQNKAPQITGYTDRLLGIGQWPGVAAAYQIAGDGGTPVKPLLTMKLRFDDGAYMNAATAARSSDPDTAAAGRKTLDQAIRSYTVVQQQQNDPAGISTTLTTTLIPDGAWPIPRTELPLADIKPDAPGDSYALNQWAELILSYLNELSDTAKPVVEFDWTDYDRTVPLDGTLNDGQIFKLETSLTFARDSMRVAGGLRTSPGVAANASSIAAWTGPLGTETTREQRTLVSFARDFTDAFAGDPTQCQRIASGSDNNVYSGGAKPLWVATFGAANSKKAISYEITDKGAPTIFAPRPISNILKSKAQTRIIPYTTGAPLSKTTPAQVSSFVSIDLDRWMRTTLSDVDALLTPKYVTPANILSNNIQGVPLPEGRQSWPDALQSLLDAKEDLADALKGAMLAVYTDEHPSQKQNDAIRESFRQAMLAQVSQFYAVKAGLQFEADVHAAITPQDGAKLVPRIYGNILNDTSVQTLPNLTVSSPKLDLKFSGRPKLDEEPSPYLSSLVTTTTTNAAKVTLNLAYQGGYIEHEIGALPGITGYRPSTWLSFVDIGTEETPDPLPLTRGLGTFEVPIILRAYPEVPTLLTQDGLDDYVPQCPPQEAGIIDATGVSARASAPATCPKPGDFNPVEAVTRWAYAFEYSMQDHAPQDEVHGTIAFNIKDDDPVMASDVAPRDLFENLAEFVHVYPKVLNDLNAYLLPIDVDTKDAEQLTNAQYALESATSLVKWVAETAAIEFAMKAAEDITASAEIDVAPVSFVISEAPVEVEEPDKSGTVIALEITLALTEALPPRVGTPEVEIAGYTCQRQPGSDPKTAKFLYLYTDPVTGKKRYLESKVGSKIAARRFILPEMEILERQDALTSVYLTRNAGIIDDHTIVGSFVYRTPDVSFESALHPTIFRNEPVNIALAGATDKNTPVKRSVACQLSVFYEMLFKNAGTREVTIQLGLYYAYSVNGQLNKVRLPVFLMPPTKAALPTDDEPPNAVDGGETIADIVAKQAATWQLWYDENKPILDGGQIEMDMTIMSDLTAKPMPVLRMTDLYLSVKDIEGL</sequence>
<gene>
    <name evidence="2" type="ORF">SAMN04487859_104140</name>
</gene>
<evidence type="ECO:0000313" key="2">
    <source>
        <dbReference type="EMBL" id="SFN54091.1"/>
    </source>
</evidence>
<reference evidence="3" key="1">
    <citation type="submission" date="2016-10" db="EMBL/GenBank/DDBJ databases">
        <authorList>
            <person name="Varghese N."/>
            <person name="Submissions S."/>
        </authorList>
    </citation>
    <scope>NUCLEOTIDE SEQUENCE [LARGE SCALE GENOMIC DNA]</scope>
    <source>
        <strain evidence="3">DSM 28463</strain>
    </source>
</reference>